<gene>
    <name evidence="1" type="ORF">GT747_00770</name>
    <name evidence="2" type="ORF">SAMN05444424_2846</name>
</gene>
<evidence type="ECO:0000313" key="2">
    <source>
        <dbReference type="EMBL" id="SHG62374.1"/>
    </source>
</evidence>
<sequence>MQLEYAVFQELRRIADSGTFLTYGIRVWRREGGGKLLLRQVSDVSVSRPFVEQIAALCNRYELAPEHLMDVIEDAFGK</sequence>
<reference evidence="2" key="2">
    <citation type="submission" date="2016-11" db="EMBL/GenBank/DDBJ databases">
        <authorList>
            <person name="Varghese N."/>
            <person name="Submissions S."/>
        </authorList>
    </citation>
    <scope>NUCLEOTIDE SEQUENCE</scope>
    <source>
        <strain evidence="2">DSM 4029</strain>
    </source>
</reference>
<dbReference type="AlphaFoldDB" id="A0AAQ1MG64"/>
<keyword evidence="4" id="KW-1185">Reference proteome</keyword>
<dbReference type="Pfam" id="PF20124">
    <property type="entry name" value="DUF6514"/>
    <property type="match status" value="1"/>
</dbReference>
<evidence type="ECO:0000313" key="1">
    <source>
        <dbReference type="EMBL" id="MZL68308.1"/>
    </source>
</evidence>
<dbReference type="RefSeq" id="WP_021661415.1">
    <property type="nucleotide sequence ID" value="NZ_FQVY01000006.1"/>
</dbReference>
<comment type="caution">
    <text evidence="2">The sequence shown here is derived from an EMBL/GenBank/DDBJ whole genome shotgun (WGS) entry which is preliminary data.</text>
</comment>
<organism evidence="2 3">
    <name type="scientific">Bittarella massiliensis</name>
    <name type="common">ex Durand et al. 2017</name>
    <dbReference type="NCBI Taxonomy" id="1720313"/>
    <lineage>
        <taxon>Bacteria</taxon>
        <taxon>Bacillati</taxon>
        <taxon>Bacillota</taxon>
        <taxon>Clostridia</taxon>
        <taxon>Eubacteriales</taxon>
        <taxon>Oscillospiraceae</taxon>
        <taxon>Bittarella (ex Durand et al. 2017)</taxon>
    </lineage>
</organism>
<evidence type="ECO:0000313" key="3">
    <source>
        <dbReference type="Proteomes" id="UP000184089"/>
    </source>
</evidence>
<dbReference type="EMBL" id="FQVY01000006">
    <property type="protein sequence ID" value="SHG62374.1"/>
    <property type="molecule type" value="Genomic_DNA"/>
</dbReference>
<accession>A0AAQ1MG64</accession>
<proteinExistence type="predicted"/>
<evidence type="ECO:0000313" key="4">
    <source>
        <dbReference type="Proteomes" id="UP000474718"/>
    </source>
</evidence>
<protein>
    <submittedName>
        <fullName evidence="2">Uncharacterized protein</fullName>
    </submittedName>
</protein>
<dbReference type="EMBL" id="WWVX01000001">
    <property type="protein sequence ID" value="MZL68308.1"/>
    <property type="molecule type" value="Genomic_DNA"/>
</dbReference>
<name>A0AAQ1MG64_9FIRM</name>
<dbReference type="Proteomes" id="UP000474718">
    <property type="component" value="Unassembled WGS sequence"/>
</dbReference>
<reference evidence="3" key="1">
    <citation type="submission" date="2016-11" db="EMBL/GenBank/DDBJ databases">
        <authorList>
            <person name="Jaros S."/>
            <person name="Januszkiewicz K."/>
            <person name="Wedrychowicz H."/>
        </authorList>
    </citation>
    <scope>NUCLEOTIDE SEQUENCE [LARGE SCALE GENOMIC DNA]</scope>
    <source>
        <strain evidence="3">DSM 4029</strain>
    </source>
</reference>
<dbReference type="Proteomes" id="UP000184089">
    <property type="component" value="Unassembled WGS sequence"/>
</dbReference>
<reference evidence="1 4" key="3">
    <citation type="journal article" date="2019" name="Nat. Med.">
        <title>A library of human gut bacterial isolates paired with longitudinal multiomics data enables mechanistic microbiome research.</title>
        <authorList>
            <person name="Poyet M."/>
            <person name="Groussin M."/>
            <person name="Gibbons S.M."/>
            <person name="Avila-Pacheco J."/>
            <person name="Jiang X."/>
            <person name="Kearney S.M."/>
            <person name="Perrotta A.R."/>
            <person name="Berdy B."/>
            <person name="Zhao S."/>
            <person name="Lieberman T.D."/>
            <person name="Swanson P.K."/>
            <person name="Smith M."/>
            <person name="Roesemann S."/>
            <person name="Alexander J.E."/>
            <person name="Rich S.A."/>
            <person name="Livny J."/>
            <person name="Vlamakis H."/>
            <person name="Clish C."/>
            <person name="Bullock K."/>
            <person name="Deik A."/>
            <person name="Scott J."/>
            <person name="Pierce K.A."/>
            <person name="Xavier R.J."/>
            <person name="Alm E.J."/>
        </authorList>
    </citation>
    <scope>NUCLEOTIDE SEQUENCE [LARGE SCALE GENOMIC DNA]</scope>
    <source>
        <strain evidence="1 4">BIOML-A2</strain>
    </source>
</reference>
<dbReference type="InterPro" id="IPR017016">
    <property type="entry name" value="UCP033595"/>
</dbReference>